<evidence type="ECO:0000313" key="1">
    <source>
        <dbReference type="EMBL" id="KAJ7017795.1"/>
    </source>
</evidence>
<dbReference type="Proteomes" id="UP001218188">
    <property type="component" value="Unassembled WGS sequence"/>
</dbReference>
<dbReference type="AlphaFoldDB" id="A0AAD6WL34"/>
<protein>
    <submittedName>
        <fullName evidence="2">Uncharacterized protein</fullName>
    </submittedName>
</protein>
<reference evidence="2" key="1">
    <citation type="submission" date="2023-03" db="EMBL/GenBank/DDBJ databases">
        <title>Massive genome expansion in bonnet fungi (Mycena s.s.) driven by repeated elements and novel gene families across ecological guilds.</title>
        <authorList>
            <consortium name="Lawrence Berkeley National Laboratory"/>
            <person name="Harder C.B."/>
            <person name="Miyauchi S."/>
            <person name="Viragh M."/>
            <person name="Kuo A."/>
            <person name="Thoen E."/>
            <person name="Andreopoulos B."/>
            <person name="Lu D."/>
            <person name="Skrede I."/>
            <person name="Drula E."/>
            <person name="Henrissat B."/>
            <person name="Morin E."/>
            <person name="Kohler A."/>
            <person name="Barry K."/>
            <person name="LaButti K."/>
            <person name="Morin E."/>
            <person name="Salamov A."/>
            <person name="Lipzen A."/>
            <person name="Mereny Z."/>
            <person name="Hegedus B."/>
            <person name="Baldrian P."/>
            <person name="Stursova M."/>
            <person name="Weitz H."/>
            <person name="Taylor A."/>
            <person name="Grigoriev I.V."/>
            <person name="Nagy L.G."/>
            <person name="Martin F."/>
            <person name="Kauserud H."/>
        </authorList>
    </citation>
    <scope>NUCLEOTIDE SEQUENCE</scope>
    <source>
        <strain evidence="2">CBHHK200</strain>
    </source>
</reference>
<comment type="caution">
    <text evidence="2">The sequence shown here is derived from an EMBL/GenBank/DDBJ whole genome shotgun (WGS) entry which is preliminary data.</text>
</comment>
<sequence>MAMSLPPRRVMLPLARAAAAAAVSAFSFWPAFVVGGAARCRVRLTSLWLGRKIGVTSLSSSAGSARVSVTSPAMDPVRDIGRCAREGPAANPGGAGGVA</sequence>
<evidence type="ECO:0000313" key="2">
    <source>
        <dbReference type="EMBL" id="KAJ7017978.1"/>
    </source>
</evidence>
<dbReference type="EMBL" id="JARJCM010000378">
    <property type="protein sequence ID" value="KAJ7017795.1"/>
    <property type="molecule type" value="Genomic_DNA"/>
</dbReference>
<keyword evidence="3" id="KW-1185">Reference proteome</keyword>
<name>A0AAD6WL34_9AGAR</name>
<organism evidence="2 3">
    <name type="scientific">Mycena alexandri</name>
    <dbReference type="NCBI Taxonomy" id="1745969"/>
    <lineage>
        <taxon>Eukaryota</taxon>
        <taxon>Fungi</taxon>
        <taxon>Dikarya</taxon>
        <taxon>Basidiomycota</taxon>
        <taxon>Agaricomycotina</taxon>
        <taxon>Agaricomycetes</taxon>
        <taxon>Agaricomycetidae</taxon>
        <taxon>Agaricales</taxon>
        <taxon>Marasmiineae</taxon>
        <taxon>Mycenaceae</taxon>
        <taxon>Mycena</taxon>
    </lineage>
</organism>
<accession>A0AAD6WL34</accession>
<proteinExistence type="predicted"/>
<gene>
    <name evidence="2" type="ORF">C8F04DRAFT_1153631</name>
    <name evidence="1" type="ORF">C8F04DRAFT_1154296</name>
</gene>
<dbReference type="EMBL" id="JARJCM010000368">
    <property type="protein sequence ID" value="KAJ7017978.1"/>
    <property type="molecule type" value="Genomic_DNA"/>
</dbReference>
<evidence type="ECO:0000313" key="3">
    <source>
        <dbReference type="Proteomes" id="UP001218188"/>
    </source>
</evidence>